<evidence type="ECO:0000256" key="5">
    <source>
        <dbReference type="SAM" id="Phobius"/>
    </source>
</evidence>
<evidence type="ECO:0000313" key="6">
    <source>
        <dbReference type="EMBL" id="CAE7326539.1"/>
    </source>
</evidence>
<dbReference type="GO" id="GO:0016020">
    <property type="term" value="C:membrane"/>
    <property type="evidence" value="ECO:0007669"/>
    <property type="project" value="UniProtKB-SubCell"/>
</dbReference>
<dbReference type="SUPFAM" id="SSF103473">
    <property type="entry name" value="MFS general substrate transporter"/>
    <property type="match status" value="1"/>
</dbReference>
<dbReference type="OrthoDB" id="432421at2759"/>
<comment type="subcellular location">
    <subcellularLocation>
        <location evidence="1">Membrane</location>
        <topology evidence="1">Multi-pass membrane protein</topology>
    </subcellularLocation>
</comment>
<feature type="transmembrane region" description="Helical" evidence="5">
    <location>
        <begin position="214"/>
        <end position="234"/>
    </location>
</feature>
<dbReference type="EMBL" id="CAJNJA010013675">
    <property type="protein sequence ID" value="CAE7326539.1"/>
    <property type="molecule type" value="Genomic_DNA"/>
</dbReference>
<evidence type="ECO:0000256" key="3">
    <source>
        <dbReference type="ARBA" id="ARBA00022989"/>
    </source>
</evidence>
<evidence type="ECO:0000313" key="7">
    <source>
        <dbReference type="Proteomes" id="UP000601435"/>
    </source>
</evidence>
<accession>A0A812PB18</accession>
<organism evidence="6 7">
    <name type="scientific">Symbiodinium necroappetens</name>
    <dbReference type="NCBI Taxonomy" id="1628268"/>
    <lineage>
        <taxon>Eukaryota</taxon>
        <taxon>Sar</taxon>
        <taxon>Alveolata</taxon>
        <taxon>Dinophyceae</taxon>
        <taxon>Suessiales</taxon>
        <taxon>Symbiodiniaceae</taxon>
        <taxon>Symbiodinium</taxon>
    </lineage>
</organism>
<dbReference type="GO" id="GO:0022857">
    <property type="term" value="F:transmembrane transporter activity"/>
    <property type="evidence" value="ECO:0007669"/>
    <property type="project" value="InterPro"/>
</dbReference>
<proteinExistence type="predicted"/>
<feature type="transmembrane region" description="Helical" evidence="5">
    <location>
        <begin position="46"/>
        <end position="68"/>
    </location>
</feature>
<protein>
    <submittedName>
        <fullName evidence="6">Mfsd8 protein</fullName>
    </submittedName>
</protein>
<feature type="transmembrane region" description="Helical" evidence="5">
    <location>
        <begin position="355"/>
        <end position="383"/>
    </location>
</feature>
<keyword evidence="4 5" id="KW-0472">Membrane</keyword>
<dbReference type="Pfam" id="PF07690">
    <property type="entry name" value="MFS_1"/>
    <property type="match status" value="1"/>
</dbReference>
<dbReference type="AlphaFoldDB" id="A0A812PB18"/>
<feature type="transmembrane region" description="Helical" evidence="5">
    <location>
        <begin position="314"/>
        <end position="335"/>
    </location>
</feature>
<dbReference type="InterPro" id="IPR011701">
    <property type="entry name" value="MFS"/>
</dbReference>
<reference evidence="6" key="1">
    <citation type="submission" date="2021-02" db="EMBL/GenBank/DDBJ databases">
        <authorList>
            <person name="Dougan E. K."/>
            <person name="Rhodes N."/>
            <person name="Thang M."/>
            <person name="Chan C."/>
        </authorList>
    </citation>
    <scope>NUCLEOTIDE SEQUENCE</scope>
</reference>
<keyword evidence="3 5" id="KW-1133">Transmembrane helix</keyword>
<sequence length="490" mass="53387">METMETQQPSEDEAAVAPAAGPAGLLARSLSADPDLNPETTSMLNLLSAWCIGLLIAVEGTLSVPSLLGYVESLGGDKHAYGLCAGCFAMARLLCMGFYGFWVDRRPYKEVFAVSLGASVFASLLYAAAPSLGLWALLASRAALGATAAQGVATQAFIARNTSLADRTHYMGIFVLVSNTLTLAGPALNLFIVWLPRFTLRLGPVSLVFDNFTWVGYFLMLLQLLALLFVLRAFQEPPRRPPARPLPLTPVGECLTLWGLLPYMRLFVDPWLHKTGAWFVFILNFRNAFTLSAINFAVPVITSRDYGWTQLNNSYVFVALSLESIISTAILQRASKRFSDRNLMSTWALISHTGLLAYASLSSFGVSSLPVATFISSLVWYDFGSSMPPTQSLYSKLIGKGNAGLYFSVLQSNGSLANAISGQLVGLAYGSLGAPALWGLLQVIWLASWIMLFFMWKRLHPAYIREMHVKLNREQDPPSVSLQGPEATAI</sequence>
<gene>
    <name evidence="6" type="primary">mfsd8</name>
    <name evidence="6" type="ORF">SNEC2469_LOCUS8238</name>
</gene>
<evidence type="ECO:0000256" key="1">
    <source>
        <dbReference type="ARBA" id="ARBA00004141"/>
    </source>
</evidence>
<name>A0A812PB18_9DINO</name>
<feature type="transmembrane region" description="Helical" evidence="5">
    <location>
        <begin position="170"/>
        <end position="194"/>
    </location>
</feature>
<dbReference type="PANTHER" id="PTHR23510">
    <property type="entry name" value="INNER MEMBRANE TRANSPORT PROTEIN YAJR"/>
    <property type="match status" value="1"/>
</dbReference>
<feature type="transmembrane region" description="Helical" evidence="5">
    <location>
        <begin position="80"/>
        <end position="99"/>
    </location>
</feature>
<feature type="transmembrane region" description="Helical" evidence="5">
    <location>
        <begin position="436"/>
        <end position="456"/>
    </location>
</feature>
<keyword evidence="7" id="KW-1185">Reference proteome</keyword>
<dbReference type="InterPro" id="IPR051068">
    <property type="entry name" value="MFS_Domain-Containing_Protein"/>
</dbReference>
<dbReference type="PANTHER" id="PTHR23510:SF16">
    <property type="entry name" value="MAJOR FACILITATOR SUPERFAMILY (MFS) PROFILE DOMAIN-CONTAINING PROTEIN"/>
    <property type="match status" value="1"/>
</dbReference>
<feature type="transmembrane region" description="Helical" evidence="5">
    <location>
        <begin position="276"/>
        <end position="302"/>
    </location>
</feature>
<keyword evidence="2 5" id="KW-0812">Transmembrane</keyword>
<evidence type="ECO:0000256" key="2">
    <source>
        <dbReference type="ARBA" id="ARBA00022692"/>
    </source>
</evidence>
<evidence type="ECO:0000256" key="4">
    <source>
        <dbReference type="ARBA" id="ARBA00023136"/>
    </source>
</evidence>
<comment type="caution">
    <text evidence="6">The sequence shown here is derived from an EMBL/GenBank/DDBJ whole genome shotgun (WGS) entry which is preliminary data.</text>
</comment>
<dbReference type="Proteomes" id="UP000601435">
    <property type="component" value="Unassembled WGS sequence"/>
</dbReference>
<dbReference type="InterPro" id="IPR036259">
    <property type="entry name" value="MFS_trans_sf"/>
</dbReference>
<dbReference type="Gene3D" id="1.20.1250.20">
    <property type="entry name" value="MFS general substrate transporter like domains"/>
    <property type="match status" value="1"/>
</dbReference>
<feature type="transmembrane region" description="Helical" evidence="5">
    <location>
        <begin position="111"/>
        <end position="129"/>
    </location>
</feature>